<dbReference type="EMBL" id="VWOX01000008">
    <property type="protein sequence ID" value="KAA5542153.1"/>
    <property type="molecule type" value="Genomic_DNA"/>
</dbReference>
<organism evidence="2 3">
    <name type="scientific">Roseiconus nitratireducens</name>
    <dbReference type="NCBI Taxonomy" id="2605748"/>
    <lineage>
        <taxon>Bacteria</taxon>
        <taxon>Pseudomonadati</taxon>
        <taxon>Planctomycetota</taxon>
        <taxon>Planctomycetia</taxon>
        <taxon>Pirellulales</taxon>
        <taxon>Pirellulaceae</taxon>
        <taxon>Roseiconus</taxon>
    </lineage>
</organism>
<reference evidence="2 3" key="1">
    <citation type="submission" date="2019-08" db="EMBL/GenBank/DDBJ databases">
        <authorList>
            <person name="Dhanesh K."/>
            <person name="Kumar G."/>
            <person name="Sasikala C."/>
            <person name="Venkata Ramana C."/>
        </authorList>
    </citation>
    <scope>NUCLEOTIDE SEQUENCE [LARGE SCALE GENOMIC DNA]</scope>
    <source>
        <strain evidence="2 3">JC645</strain>
    </source>
</reference>
<sequence length="423" mass="45232">MQRVRSSRPGFTLVELLVVIAIIGILVGLLLPAVQAAREAARRMSCSNNFKQIGLAIHNYHSSYKQLPQNGTGSARRASTPDPTNDCNRLFLSWLVPILPYMEQQGLWEQIANPSRETANGGTPAGTGGVWQAMGPCPWQTTYIPWVTQVPGFRCPSDPAKSQAAGQLARTNYACSLGDAVDQAHNGGVNDFGQFGNNDAAAFNENWAVERARAAQRGFFWNRNAMKFRDVLDGLSNTVAAAEVCTSGGKREVKADFVRNIQMRAPGANNNTILQPSLCKAGAHIDPQRPAFYDETATVSGSLSQAKHSRWADSRAYYTAFHTILPPNNANCVDANNDGNHPGVISTAGSRHSGGAHVLMGDGAVVFITESIDGGDATKPTVCVQRSDVVGVASVPGTASPYGLWGALGTRDASETIQESFNQ</sequence>
<dbReference type="NCBIfam" id="TIGR02532">
    <property type="entry name" value="IV_pilin_GFxxxE"/>
    <property type="match status" value="1"/>
</dbReference>
<dbReference type="Gene3D" id="3.30.700.10">
    <property type="entry name" value="Glycoprotein, Type 4 Pilin"/>
    <property type="match status" value="1"/>
</dbReference>
<evidence type="ECO:0000313" key="3">
    <source>
        <dbReference type="Proteomes" id="UP000324479"/>
    </source>
</evidence>
<dbReference type="RefSeq" id="WP_150077300.1">
    <property type="nucleotide sequence ID" value="NZ_VWOX01000008.1"/>
</dbReference>
<evidence type="ECO:0000259" key="1">
    <source>
        <dbReference type="Pfam" id="PF07596"/>
    </source>
</evidence>
<dbReference type="Proteomes" id="UP000324479">
    <property type="component" value="Unassembled WGS sequence"/>
</dbReference>
<dbReference type="Pfam" id="PF07963">
    <property type="entry name" value="N_methyl"/>
    <property type="match status" value="1"/>
</dbReference>
<dbReference type="PANTHER" id="PTHR30093">
    <property type="entry name" value="GENERAL SECRETION PATHWAY PROTEIN G"/>
    <property type="match status" value="1"/>
</dbReference>
<dbReference type="InterPro" id="IPR045584">
    <property type="entry name" value="Pilin-like"/>
</dbReference>
<dbReference type="AlphaFoldDB" id="A0A5M6D488"/>
<keyword evidence="3" id="KW-1185">Reference proteome</keyword>
<name>A0A5M6D488_9BACT</name>
<dbReference type="InterPro" id="IPR011453">
    <property type="entry name" value="DUF1559"/>
</dbReference>
<gene>
    <name evidence="2" type="ORF">FYK55_15195</name>
</gene>
<dbReference type="PANTHER" id="PTHR30093:SF2">
    <property type="entry name" value="TYPE II SECRETION SYSTEM PROTEIN H"/>
    <property type="match status" value="1"/>
</dbReference>
<accession>A0A5M6D488</accession>
<dbReference type="Pfam" id="PF07596">
    <property type="entry name" value="SBP_bac_10"/>
    <property type="match status" value="1"/>
</dbReference>
<dbReference type="SUPFAM" id="SSF54523">
    <property type="entry name" value="Pili subunits"/>
    <property type="match status" value="1"/>
</dbReference>
<dbReference type="InterPro" id="IPR012902">
    <property type="entry name" value="N_methyl_site"/>
</dbReference>
<feature type="domain" description="DUF1559" evidence="1">
    <location>
        <begin position="35"/>
        <end position="374"/>
    </location>
</feature>
<proteinExistence type="predicted"/>
<dbReference type="NCBIfam" id="TIGR04294">
    <property type="entry name" value="pre_pil_HX9DG"/>
    <property type="match status" value="1"/>
</dbReference>
<protein>
    <submittedName>
        <fullName evidence="2">DUF1559 domain-containing protein</fullName>
    </submittedName>
</protein>
<evidence type="ECO:0000313" key="2">
    <source>
        <dbReference type="EMBL" id="KAA5542153.1"/>
    </source>
</evidence>
<dbReference type="InterPro" id="IPR027558">
    <property type="entry name" value="Pre_pil_HX9DG_C"/>
</dbReference>
<comment type="caution">
    <text evidence="2">The sequence shown here is derived from an EMBL/GenBank/DDBJ whole genome shotgun (WGS) entry which is preliminary data.</text>
</comment>